<dbReference type="EMBL" id="CP088100">
    <property type="protein sequence ID" value="UFW85923.1"/>
    <property type="molecule type" value="Genomic_DNA"/>
</dbReference>
<sequence>MAYGDLVSRVDFDMKRDSPFSYACHACKRCCRNKAIRVSPYEILRLARYLGLSTRQFIETHTEAGGTVLRSKENGDCGFLGERGCSVHPDRPLVCRIYPLARWVSPDGEESFGHLTPHPKTEGVYGIAGTVQDYLDHQQLATFFDMSKRYGKLYQKMVDMLEKLDPEELDRRSDRRAAIDELPTGTLASMWVDIDATNGLNFSDSDGSGLAIDEAVAAHIRAIEAWLDSLDAAS</sequence>
<dbReference type="PANTHER" id="PTHR35866">
    <property type="entry name" value="PUTATIVE-RELATED"/>
    <property type="match status" value="1"/>
</dbReference>
<dbReference type="Pfam" id="PF03692">
    <property type="entry name" value="CxxCxxCC"/>
    <property type="match status" value="1"/>
</dbReference>
<reference evidence="1" key="1">
    <citation type="submission" date="2021-11" db="EMBL/GenBank/DDBJ databases">
        <title>Australian commercial rhizobial inoculants.</title>
        <authorList>
            <person name="Kohlmeier M.G."/>
            <person name="O'Hara G.W."/>
            <person name="Colombi E."/>
            <person name="Ramsay J.P."/>
            <person name="Terpolilli J."/>
        </authorList>
    </citation>
    <scope>NUCLEOTIDE SEQUENCE</scope>
    <source>
        <strain evidence="1">CC829</strain>
    </source>
</reference>
<dbReference type="InterPro" id="IPR005358">
    <property type="entry name" value="Puta_zinc/iron-chelating_dom"/>
</dbReference>
<keyword evidence="2" id="KW-1185">Reference proteome</keyword>
<dbReference type="PANTHER" id="PTHR35866:SF1">
    <property type="entry name" value="YKGJ FAMILY CYSTEINE CLUSTER PROTEIN"/>
    <property type="match status" value="1"/>
</dbReference>
<evidence type="ECO:0000313" key="1">
    <source>
        <dbReference type="EMBL" id="UFW85923.1"/>
    </source>
</evidence>
<dbReference type="RefSeq" id="WP_231143563.1">
    <property type="nucleotide sequence ID" value="NZ_CP088100.1"/>
</dbReference>
<name>A0ABY3QJ73_9BRAD</name>
<accession>A0ABY3QJ73</accession>
<gene>
    <name evidence="1" type="ORF">BjapCC829_39485</name>
</gene>
<dbReference type="Proteomes" id="UP001430990">
    <property type="component" value="Chromosome"/>
</dbReference>
<evidence type="ECO:0000313" key="2">
    <source>
        <dbReference type="Proteomes" id="UP001430990"/>
    </source>
</evidence>
<organism evidence="1 2">
    <name type="scientific">Bradyrhizobium barranii</name>
    <dbReference type="NCBI Taxonomy" id="2992140"/>
    <lineage>
        <taxon>Bacteria</taxon>
        <taxon>Pseudomonadati</taxon>
        <taxon>Pseudomonadota</taxon>
        <taxon>Alphaproteobacteria</taxon>
        <taxon>Hyphomicrobiales</taxon>
        <taxon>Nitrobacteraceae</taxon>
        <taxon>Bradyrhizobium</taxon>
    </lineage>
</organism>
<protein>
    <submittedName>
        <fullName evidence="1">YkgJ family cysteine cluster protein</fullName>
    </submittedName>
</protein>
<proteinExistence type="predicted"/>